<dbReference type="Proteomes" id="UP000297890">
    <property type="component" value="Unassembled WGS sequence"/>
</dbReference>
<dbReference type="EMBL" id="SRIO01000016">
    <property type="protein sequence ID" value="TFZ81760.1"/>
    <property type="molecule type" value="Genomic_DNA"/>
</dbReference>
<evidence type="ECO:0000256" key="3">
    <source>
        <dbReference type="ARBA" id="ARBA00022679"/>
    </source>
</evidence>
<dbReference type="InterPro" id="IPR050256">
    <property type="entry name" value="Glycosyltransferase_2"/>
</dbReference>
<dbReference type="AlphaFoldDB" id="A0A4Z0F875"/>
<evidence type="ECO:0000256" key="7">
    <source>
        <dbReference type="ARBA" id="ARBA00023136"/>
    </source>
</evidence>
<dbReference type="InterPro" id="IPR001173">
    <property type="entry name" value="Glyco_trans_2-like"/>
</dbReference>
<dbReference type="PANTHER" id="PTHR48090:SF3">
    <property type="entry name" value="UNDECAPRENYL-PHOSPHATE 4-DEOXY-4-FORMAMIDO-L-ARABINOSE TRANSFERASE"/>
    <property type="match status" value="1"/>
</dbReference>
<sequence length="246" mass="27122">MQADPLVSVVIPVKDEAANVATLAREIGQVLDGVIPFEMIFVDDGSTDATVDQLVQLKDAFGSRLRILRHVRNAGQSAAITSGVRAARGRWIATLDGDGQNDPADLPRLLGRTQIDLDPPARVLIQGARTRREDDWLRRVSSRVANAVRAALLQDQTPDSGCGIKLLPRSLYLELPYFDHMHRFMPALALRAGAAVQCIGVNHRPRGGGKSKYGLNNRLWAGLVDLFGVMWLRRRGRLDFQAREDS</sequence>
<evidence type="ECO:0000313" key="9">
    <source>
        <dbReference type="EMBL" id="TFZ81760.1"/>
    </source>
</evidence>
<dbReference type="SUPFAM" id="SSF53448">
    <property type="entry name" value="Nucleotide-diphospho-sugar transferases"/>
    <property type="match status" value="1"/>
</dbReference>
<protein>
    <submittedName>
        <fullName evidence="9">Glycosyltransferase</fullName>
    </submittedName>
</protein>
<evidence type="ECO:0000259" key="8">
    <source>
        <dbReference type="Pfam" id="PF00535"/>
    </source>
</evidence>
<dbReference type="FunFam" id="3.90.550.10:FF:000170">
    <property type="entry name" value="Dolichol-phosphate mannosyltransferase"/>
    <property type="match status" value="1"/>
</dbReference>
<dbReference type="Gene3D" id="3.90.550.10">
    <property type="entry name" value="Spore Coat Polysaccharide Biosynthesis Protein SpsA, Chain A"/>
    <property type="match status" value="1"/>
</dbReference>
<dbReference type="InterPro" id="IPR029044">
    <property type="entry name" value="Nucleotide-diphossugar_trans"/>
</dbReference>
<keyword evidence="1" id="KW-1003">Cell membrane</keyword>
<dbReference type="PANTHER" id="PTHR48090">
    <property type="entry name" value="UNDECAPRENYL-PHOSPHATE 4-DEOXY-4-FORMAMIDO-L-ARABINOSE TRANSFERASE-RELATED"/>
    <property type="match status" value="1"/>
</dbReference>
<evidence type="ECO:0000256" key="4">
    <source>
        <dbReference type="ARBA" id="ARBA00022692"/>
    </source>
</evidence>
<evidence type="ECO:0000313" key="10">
    <source>
        <dbReference type="Proteomes" id="UP000297890"/>
    </source>
</evidence>
<keyword evidence="5" id="KW-0448">Lipopolysaccharide biosynthesis</keyword>
<name>A0A4Z0F875_9GAMM</name>
<dbReference type="Pfam" id="PF00535">
    <property type="entry name" value="Glycos_transf_2"/>
    <property type="match status" value="1"/>
</dbReference>
<keyword evidence="7" id="KW-0472">Membrane</keyword>
<accession>A0A4Z0F875</accession>
<comment type="caution">
    <text evidence="9">The sequence shown here is derived from an EMBL/GenBank/DDBJ whole genome shotgun (WGS) entry which is preliminary data.</text>
</comment>
<gene>
    <name evidence="9" type="ORF">E4680_11340</name>
</gene>
<keyword evidence="10" id="KW-1185">Reference proteome</keyword>
<feature type="domain" description="Glycosyltransferase 2-like" evidence="8">
    <location>
        <begin position="8"/>
        <end position="172"/>
    </location>
</feature>
<dbReference type="GO" id="GO:0009103">
    <property type="term" value="P:lipopolysaccharide biosynthetic process"/>
    <property type="evidence" value="ECO:0007669"/>
    <property type="project" value="UniProtKB-KW"/>
</dbReference>
<keyword evidence="2" id="KW-0328">Glycosyltransferase</keyword>
<dbReference type="GO" id="GO:0099621">
    <property type="term" value="F:undecaprenyl-phosphate 4-deoxy-4-formamido-L-arabinose transferase activity"/>
    <property type="evidence" value="ECO:0007669"/>
    <property type="project" value="TreeGrafter"/>
</dbReference>
<proteinExistence type="predicted"/>
<evidence type="ECO:0000256" key="2">
    <source>
        <dbReference type="ARBA" id="ARBA00022676"/>
    </source>
</evidence>
<organism evidence="9 10">
    <name type="scientific">Candidatus Macondimonas diazotrophica</name>
    <dbReference type="NCBI Taxonomy" id="2305248"/>
    <lineage>
        <taxon>Bacteria</taxon>
        <taxon>Pseudomonadati</taxon>
        <taxon>Pseudomonadota</taxon>
        <taxon>Gammaproteobacteria</taxon>
        <taxon>Chromatiales</taxon>
        <taxon>Ectothiorhodospiraceae</taxon>
        <taxon>Candidatus Macondimonas</taxon>
    </lineage>
</organism>
<reference evidence="9 10" key="1">
    <citation type="journal article" date="2019" name="ISME J.">
        <title>Candidatus Macondimonas diazotrophica, a novel gammaproteobacterial genus dominating crude-oil-contaminated coastal sediments.</title>
        <authorList>
            <person name="Karthikeyan S."/>
            <person name="Konstantinidis K."/>
        </authorList>
    </citation>
    <scope>NUCLEOTIDE SEQUENCE [LARGE SCALE GENOMIC DNA]</scope>
    <source>
        <strain evidence="9 10">KTK01</strain>
    </source>
</reference>
<evidence type="ECO:0000256" key="1">
    <source>
        <dbReference type="ARBA" id="ARBA00022475"/>
    </source>
</evidence>
<dbReference type="RefSeq" id="WP_135282529.1">
    <property type="nucleotide sequence ID" value="NZ_SRIO01000016.1"/>
</dbReference>
<keyword evidence="6" id="KW-1133">Transmembrane helix</keyword>
<dbReference type="GO" id="GO:0005886">
    <property type="term" value="C:plasma membrane"/>
    <property type="evidence" value="ECO:0007669"/>
    <property type="project" value="TreeGrafter"/>
</dbReference>
<dbReference type="OrthoDB" id="9811884at2"/>
<evidence type="ECO:0000256" key="6">
    <source>
        <dbReference type="ARBA" id="ARBA00022989"/>
    </source>
</evidence>
<keyword evidence="4" id="KW-0812">Transmembrane</keyword>
<evidence type="ECO:0000256" key="5">
    <source>
        <dbReference type="ARBA" id="ARBA00022985"/>
    </source>
</evidence>
<keyword evidence="3 9" id="KW-0808">Transferase</keyword>